<evidence type="ECO:0000313" key="1">
    <source>
        <dbReference type="EMBL" id="RMU55084.1"/>
    </source>
</evidence>
<name>A0A3M5VBF9_PSESX</name>
<reference evidence="1 2" key="1">
    <citation type="submission" date="2018-08" db="EMBL/GenBank/DDBJ databases">
        <title>Recombination of ecologically and evolutionarily significant loci maintains genetic cohesion in the Pseudomonas syringae species complex.</title>
        <authorList>
            <person name="Dillon M."/>
            <person name="Thakur S."/>
            <person name="Almeida R.N.D."/>
            <person name="Weir B.S."/>
            <person name="Guttman D.S."/>
        </authorList>
    </citation>
    <scope>NUCLEOTIDE SEQUENCE [LARGE SCALE GENOMIC DNA]</scope>
    <source>
        <strain evidence="1 2">ICMP 14479</strain>
    </source>
</reference>
<protein>
    <submittedName>
        <fullName evidence="1">Uncharacterized protein</fullName>
    </submittedName>
</protein>
<gene>
    <name evidence="1" type="ORF">ALP29_200963</name>
</gene>
<dbReference type="AlphaFoldDB" id="A0A3M5VBF9"/>
<dbReference type="Proteomes" id="UP000280395">
    <property type="component" value="Unassembled WGS sequence"/>
</dbReference>
<comment type="caution">
    <text evidence="1">The sequence shown here is derived from an EMBL/GenBank/DDBJ whole genome shotgun (WGS) entry which is preliminary data.</text>
</comment>
<evidence type="ECO:0000313" key="2">
    <source>
        <dbReference type="Proteomes" id="UP000280395"/>
    </source>
</evidence>
<accession>A0A3M5VBF9</accession>
<dbReference type="EMBL" id="RBUA01000802">
    <property type="protein sequence ID" value="RMU55084.1"/>
    <property type="molecule type" value="Genomic_DNA"/>
</dbReference>
<proteinExistence type="predicted"/>
<sequence length="39" mass="4400">MLNKEALGFEVIAFVHLSVDLHTEEVTRKLEEKSSCAPK</sequence>
<organism evidence="1 2">
    <name type="scientific">Pseudomonas syringae pv. avii</name>
    <dbReference type="NCBI Taxonomy" id="663959"/>
    <lineage>
        <taxon>Bacteria</taxon>
        <taxon>Pseudomonadati</taxon>
        <taxon>Pseudomonadota</taxon>
        <taxon>Gammaproteobacteria</taxon>
        <taxon>Pseudomonadales</taxon>
        <taxon>Pseudomonadaceae</taxon>
        <taxon>Pseudomonas</taxon>
        <taxon>Pseudomonas syringae</taxon>
    </lineage>
</organism>